<dbReference type="InterPro" id="IPR003759">
    <property type="entry name" value="Cbl-bd_cap"/>
</dbReference>
<dbReference type="SUPFAM" id="SSF52242">
    <property type="entry name" value="Cobalamin (vitamin B12)-binding domain"/>
    <property type="match status" value="1"/>
</dbReference>
<evidence type="ECO:0000256" key="3">
    <source>
        <dbReference type="ARBA" id="ARBA00023285"/>
    </source>
</evidence>
<dbReference type="EMBL" id="FMJE01000004">
    <property type="protein sequence ID" value="SCM81623.1"/>
    <property type="molecule type" value="Genomic_DNA"/>
</dbReference>
<dbReference type="GO" id="GO:0031419">
    <property type="term" value="F:cobalamin binding"/>
    <property type="evidence" value="ECO:0007669"/>
    <property type="project" value="InterPro"/>
</dbReference>
<dbReference type="GO" id="GO:0046872">
    <property type="term" value="F:metal ion binding"/>
    <property type="evidence" value="ECO:0007669"/>
    <property type="project" value="UniProtKB-KW"/>
</dbReference>
<organism evidence="6">
    <name type="scientific">uncultured Sporomusa sp</name>
    <dbReference type="NCBI Taxonomy" id="307249"/>
    <lineage>
        <taxon>Bacteria</taxon>
        <taxon>Bacillati</taxon>
        <taxon>Bacillota</taxon>
        <taxon>Negativicutes</taxon>
        <taxon>Selenomonadales</taxon>
        <taxon>Sporomusaceae</taxon>
        <taxon>Sporomusa</taxon>
        <taxon>environmental samples</taxon>
    </lineage>
</organism>
<accession>A0A212LVP7</accession>
<dbReference type="InterPro" id="IPR006158">
    <property type="entry name" value="Cobalamin-bd"/>
</dbReference>
<proteinExistence type="inferred from homology"/>
<feature type="domain" description="B12-binding" evidence="4">
    <location>
        <begin position="88"/>
        <end position="211"/>
    </location>
</feature>
<dbReference type="Pfam" id="PF02310">
    <property type="entry name" value="B12-binding"/>
    <property type="match status" value="1"/>
</dbReference>
<dbReference type="PROSITE" id="PS51332">
    <property type="entry name" value="B12_BINDING"/>
    <property type="match status" value="1"/>
</dbReference>
<dbReference type="InterPro" id="IPR036724">
    <property type="entry name" value="Cobalamin-bd_sf"/>
</dbReference>
<protein>
    <submittedName>
        <fullName evidence="6">Trimethylamine corrinoid protein 2</fullName>
    </submittedName>
</protein>
<evidence type="ECO:0000256" key="2">
    <source>
        <dbReference type="ARBA" id="ARBA00022723"/>
    </source>
</evidence>
<evidence type="ECO:0000259" key="4">
    <source>
        <dbReference type="PROSITE" id="PS51332"/>
    </source>
</evidence>
<keyword evidence="3" id="KW-0170">Cobalt</keyword>
<dbReference type="GO" id="GO:0005829">
    <property type="term" value="C:cytosol"/>
    <property type="evidence" value="ECO:0007669"/>
    <property type="project" value="TreeGrafter"/>
</dbReference>
<dbReference type="PANTHER" id="PTHR45833:SF1">
    <property type="entry name" value="METHIONINE SYNTHASE"/>
    <property type="match status" value="1"/>
</dbReference>
<feature type="domain" description="B12-binding N-terminal" evidence="5">
    <location>
        <begin position="1"/>
        <end position="88"/>
    </location>
</feature>
<dbReference type="Pfam" id="PF02607">
    <property type="entry name" value="B12-binding_2"/>
    <property type="match status" value="1"/>
</dbReference>
<dbReference type="AlphaFoldDB" id="A0A212LVP7"/>
<dbReference type="InterPro" id="IPR050554">
    <property type="entry name" value="Met_Synthase/Corrinoid"/>
</dbReference>
<dbReference type="SMART" id="SM01018">
    <property type="entry name" value="B12-binding_2"/>
    <property type="match status" value="1"/>
</dbReference>
<dbReference type="InterPro" id="IPR036594">
    <property type="entry name" value="Meth_synthase_dom"/>
</dbReference>
<dbReference type="PROSITE" id="PS51337">
    <property type="entry name" value="B12_BINDING_NTER"/>
    <property type="match status" value="1"/>
</dbReference>
<dbReference type="GO" id="GO:0008705">
    <property type="term" value="F:methionine synthase activity"/>
    <property type="evidence" value="ECO:0007669"/>
    <property type="project" value="TreeGrafter"/>
</dbReference>
<gene>
    <name evidence="6" type="primary">mttC</name>
    <name evidence="6" type="ORF">KL86SPO_40107</name>
</gene>
<dbReference type="GO" id="GO:0050667">
    <property type="term" value="P:homocysteine metabolic process"/>
    <property type="evidence" value="ECO:0007669"/>
    <property type="project" value="TreeGrafter"/>
</dbReference>
<name>A0A212LVP7_9FIRM</name>
<sequence length="211" mass="22692">MFDFSNLTNAVTFGEWKKTPELTNELLAAGASPEDIIALGLQSGMSMVGEKYSAGDFFLPDMMRASRAMNAAMETLKPVLEDIELTKLGKFVIGTVKNDMHDIGKNIVASFMKGVGFEVIDLGIDVSEDKFVEAVRAEKPDIVGLSALLTTTMYEIGTVIKKLESEGLRSSVKIIAGGAPVTERFAFQMGADAYAKEGGEAVRIAKQLVGK</sequence>
<dbReference type="SUPFAM" id="SSF47644">
    <property type="entry name" value="Methionine synthase domain"/>
    <property type="match status" value="1"/>
</dbReference>
<dbReference type="PANTHER" id="PTHR45833">
    <property type="entry name" value="METHIONINE SYNTHASE"/>
    <property type="match status" value="1"/>
</dbReference>
<dbReference type="Gene3D" id="1.10.1240.10">
    <property type="entry name" value="Methionine synthase domain"/>
    <property type="match status" value="1"/>
</dbReference>
<reference evidence="6" key="1">
    <citation type="submission" date="2016-08" db="EMBL/GenBank/DDBJ databases">
        <authorList>
            <person name="Seilhamer J.J."/>
        </authorList>
    </citation>
    <scope>NUCLEOTIDE SEQUENCE</scope>
    <source>
        <strain evidence="6">86</strain>
    </source>
</reference>
<dbReference type="RefSeq" id="WP_288184598.1">
    <property type="nucleotide sequence ID" value="NZ_LT608335.1"/>
</dbReference>
<comment type="similarity">
    <text evidence="1">Belongs to the methylamine corrinoid protein family.</text>
</comment>
<dbReference type="Gene3D" id="3.40.50.280">
    <property type="entry name" value="Cobalamin-binding domain"/>
    <property type="match status" value="1"/>
</dbReference>
<evidence type="ECO:0000256" key="1">
    <source>
        <dbReference type="ARBA" id="ARBA00010854"/>
    </source>
</evidence>
<dbReference type="FunFam" id="3.40.50.280:FF:000003">
    <property type="entry name" value="Dimethylamine methyltransferase corrinoid protein"/>
    <property type="match status" value="1"/>
</dbReference>
<evidence type="ECO:0000259" key="5">
    <source>
        <dbReference type="PROSITE" id="PS51337"/>
    </source>
</evidence>
<dbReference type="GO" id="GO:0046653">
    <property type="term" value="P:tetrahydrofolate metabolic process"/>
    <property type="evidence" value="ECO:0007669"/>
    <property type="project" value="TreeGrafter"/>
</dbReference>
<keyword evidence="2" id="KW-0479">Metal-binding</keyword>
<evidence type="ECO:0000313" key="6">
    <source>
        <dbReference type="EMBL" id="SCM81623.1"/>
    </source>
</evidence>
<dbReference type="CDD" id="cd02070">
    <property type="entry name" value="corrinoid_protein_B12-BD"/>
    <property type="match status" value="1"/>
</dbReference>